<dbReference type="NCBIfam" id="TIGR01099">
    <property type="entry name" value="galU"/>
    <property type="match status" value="1"/>
</dbReference>
<comment type="caution">
    <text evidence="9">The sequence shown here is derived from an EMBL/GenBank/DDBJ whole genome shotgun (WGS) entry which is preliminary data.</text>
</comment>
<dbReference type="Pfam" id="PF00483">
    <property type="entry name" value="NTP_transferase"/>
    <property type="match status" value="1"/>
</dbReference>
<evidence type="ECO:0000256" key="7">
    <source>
        <dbReference type="RuleBase" id="RU361259"/>
    </source>
</evidence>
<evidence type="ECO:0000256" key="4">
    <source>
        <dbReference type="ARBA" id="ARBA00022679"/>
    </source>
</evidence>
<dbReference type="CDD" id="cd02541">
    <property type="entry name" value="UGPase_prokaryotic"/>
    <property type="match status" value="1"/>
</dbReference>
<organism evidence="9 10">
    <name type="scientific">Hydrogenothermus marinus</name>
    <dbReference type="NCBI Taxonomy" id="133270"/>
    <lineage>
        <taxon>Bacteria</taxon>
        <taxon>Pseudomonadati</taxon>
        <taxon>Aquificota</taxon>
        <taxon>Aquificia</taxon>
        <taxon>Aquificales</taxon>
        <taxon>Hydrogenothermaceae</taxon>
        <taxon>Hydrogenothermus</taxon>
    </lineage>
</organism>
<evidence type="ECO:0000256" key="1">
    <source>
        <dbReference type="ARBA" id="ARBA00006890"/>
    </source>
</evidence>
<comment type="catalytic activity">
    <reaction evidence="6 7">
        <text>alpha-D-glucose 1-phosphate + UTP + H(+) = UDP-alpha-D-glucose + diphosphate</text>
        <dbReference type="Rhea" id="RHEA:19889"/>
        <dbReference type="ChEBI" id="CHEBI:15378"/>
        <dbReference type="ChEBI" id="CHEBI:33019"/>
        <dbReference type="ChEBI" id="CHEBI:46398"/>
        <dbReference type="ChEBI" id="CHEBI:58601"/>
        <dbReference type="ChEBI" id="CHEBI:58885"/>
        <dbReference type="EC" id="2.7.7.9"/>
    </reaction>
</comment>
<reference evidence="9 10" key="1">
    <citation type="submission" date="2018-10" db="EMBL/GenBank/DDBJ databases">
        <title>Genomic Encyclopedia of Archaeal and Bacterial Type Strains, Phase II (KMG-II): from individual species to whole genera.</title>
        <authorList>
            <person name="Goeker M."/>
        </authorList>
    </citation>
    <scope>NUCLEOTIDE SEQUENCE [LARGE SCALE GENOMIC DNA]</scope>
    <source>
        <strain evidence="9 10">VM1</strain>
    </source>
</reference>
<evidence type="ECO:0000256" key="3">
    <source>
        <dbReference type="ARBA" id="ARBA00019048"/>
    </source>
</evidence>
<evidence type="ECO:0000256" key="5">
    <source>
        <dbReference type="ARBA" id="ARBA00022695"/>
    </source>
</evidence>
<dbReference type="PANTHER" id="PTHR43197:SF1">
    <property type="entry name" value="UTP--GLUCOSE-1-PHOSPHATE URIDYLYLTRANSFERASE"/>
    <property type="match status" value="1"/>
</dbReference>
<keyword evidence="5 7" id="KW-0548">Nucleotidyltransferase</keyword>
<dbReference type="GO" id="GO:0006011">
    <property type="term" value="P:UDP-alpha-D-glucose metabolic process"/>
    <property type="evidence" value="ECO:0007669"/>
    <property type="project" value="InterPro"/>
</dbReference>
<sequence length="295" mass="33066">MKKIKKAVIPVAGFGTRFLPATKATPKEMMPIVDKPIIQYIVEEAVASGIETIVFITGRHKRAIEDHFDYAPDLELALEKSGKEELLQIVKQISDMAEFVYIRQKEQLGLGHAILTAQPVIGNEPFAVLLGDELIINNENPGLKQLIDVYYKFGKSVLGTTNVPKEETYKYGIIEGNDIEDGVKLVNYMVEKPKPEEAPSTSAIIGRYILTPKIFDALKRTPFGKGGELQLTDALMTLRNEEAIYSKDIEGIRHDTGNKIGYIKAIIDFALEREDTRDFMKKLLLEKASQINEKV</sequence>
<protein>
    <recommendedName>
        <fullName evidence="3 7">UTP--glucose-1-phosphate uridylyltransferase</fullName>
        <ecNumber evidence="2 7">2.7.7.9</ecNumber>
    </recommendedName>
    <alternativeName>
        <fullName evidence="7">UDP-glucose pyrophosphorylase</fullName>
    </alternativeName>
</protein>
<evidence type="ECO:0000313" key="9">
    <source>
        <dbReference type="EMBL" id="RMA93154.1"/>
    </source>
</evidence>
<dbReference type="RefSeq" id="WP_121923593.1">
    <property type="nucleotide sequence ID" value="NZ_REFO01000014.1"/>
</dbReference>
<dbReference type="AlphaFoldDB" id="A0A3M0B9J0"/>
<evidence type="ECO:0000256" key="6">
    <source>
        <dbReference type="ARBA" id="ARBA00048128"/>
    </source>
</evidence>
<name>A0A3M0B9J0_9AQUI</name>
<dbReference type="EC" id="2.7.7.9" evidence="2 7"/>
<dbReference type="Proteomes" id="UP000280842">
    <property type="component" value="Unassembled WGS sequence"/>
</dbReference>
<keyword evidence="4 7" id="KW-0808">Transferase</keyword>
<dbReference type="InterPro" id="IPR005835">
    <property type="entry name" value="NTP_transferase_dom"/>
</dbReference>
<dbReference type="OrthoDB" id="9803871at2"/>
<dbReference type="Gene3D" id="3.90.550.10">
    <property type="entry name" value="Spore Coat Polysaccharide Biosynthesis Protein SpsA, Chain A"/>
    <property type="match status" value="1"/>
</dbReference>
<dbReference type="GO" id="GO:0003983">
    <property type="term" value="F:UTP:glucose-1-phosphate uridylyltransferase activity"/>
    <property type="evidence" value="ECO:0007669"/>
    <property type="project" value="UniProtKB-EC"/>
</dbReference>
<dbReference type="SUPFAM" id="SSF53448">
    <property type="entry name" value="Nucleotide-diphospho-sugar transferases"/>
    <property type="match status" value="1"/>
</dbReference>
<proteinExistence type="inferred from homology"/>
<dbReference type="EMBL" id="REFO01000014">
    <property type="protein sequence ID" value="RMA93154.1"/>
    <property type="molecule type" value="Genomic_DNA"/>
</dbReference>
<evidence type="ECO:0000256" key="2">
    <source>
        <dbReference type="ARBA" id="ARBA00012415"/>
    </source>
</evidence>
<evidence type="ECO:0000259" key="8">
    <source>
        <dbReference type="Pfam" id="PF00483"/>
    </source>
</evidence>
<evidence type="ECO:0000313" key="10">
    <source>
        <dbReference type="Proteomes" id="UP000280842"/>
    </source>
</evidence>
<dbReference type="InterPro" id="IPR029044">
    <property type="entry name" value="Nucleotide-diphossugar_trans"/>
</dbReference>
<comment type="similarity">
    <text evidence="1 7">Belongs to the UDPGP type 2 family.</text>
</comment>
<gene>
    <name evidence="9" type="ORF">CLV39_1489</name>
</gene>
<dbReference type="PANTHER" id="PTHR43197">
    <property type="entry name" value="UTP--GLUCOSE-1-PHOSPHATE URIDYLYLTRANSFERASE"/>
    <property type="match status" value="1"/>
</dbReference>
<dbReference type="InterPro" id="IPR005771">
    <property type="entry name" value="GalU_uridylyltTrfase_bac/arc"/>
</dbReference>
<feature type="domain" description="Nucleotidyl transferase" evidence="8">
    <location>
        <begin position="6"/>
        <end position="265"/>
    </location>
</feature>
<accession>A0A3M0B9J0</accession>
<keyword evidence="10" id="KW-1185">Reference proteome</keyword>